<organism evidence="2">
    <name type="scientific">hydrothermal vent metagenome</name>
    <dbReference type="NCBI Taxonomy" id="652676"/>
    <lineage>
        <taxon>unclassified sequences</taxon>
        <taxon>metagenomes</taxon>
        <taxon>ecological metagenomes</taxon>
    </lineage>
</organism>
<proteinExistence type="predicted"/>
<protein>
    <recommendedName>
        <fullName evidence="1">UPF0033 domain-containing protein</fullName>
    </recommendedName>
</protein>
<dbReference type="SUPFAM" id="SSF64307">
    <property type="entry name" value="SirA-like"/>
    <property type="match status" value="1"/>
</dbReference>
<dbReference type="EMBL" id="UOED01000074">
    <property type="protein sequence ID" value="VAV92245.1"/>
    <property type="molecule type" value="Genomic_DNA"/>
</dbReference>
<dbReference type="InterPro" id="IPR036868">
    <property type="entry name" value="TusA-like_sf"/>
</dbReference>
<dbReference type="CDD" id="cd00291">
    <property type="entry name" value="SirA_YedF_YeeD"/>
    <property type="match status" value="1"/>
</dbReference>
<dbReference type="Gene3D" id="3.30.110.40">
    <property type="entry name" value="TusA-like domain"/>
    <property type="match status" value="1"/>
</dbReference>
<reference evidence="2" key="1">
    <citation type="submission" date="2018-06" db="EMBL/GenBank/DDBJ databases">
        <authorList>
            <person name="Zhirakovskaya E."/>
        </authorList>
    </citation>
    <scope>NUCLEOTIDE SEQUENCE</scope>
</reference>
<evidence type="ECO:0000313" key="2">
    <source>
        <dbReference type="EMBL" id="VAV92245.1"/>
    </source>
</evidence>
<dbReference type="InterPro" id="IPR001455">
    <property type="entry name" value="TusA-like"/>
</dbReference>
<evidence type="ECO:0000259" key="1">
    <source>
        <dbReference type="Pfam" id="PF01206"/>
    </source>
</evidence>
<dbReference type="Pfam" id="PF01206">
    <property type="entry name" value="TusA"/>
    <property type="match status" value="1"/>
</dbReference>
<accession>A0A3B0SAX7</accession>
<gene>
    <name evidence="2" type="ORF">MNBD_ALPHA02-897</name>
</gene>
<feature type="domain" description="UPF0033" evidence="1">
    <location>
        <begin position="1"/>
        <end position="47"/>
    </location>
</feature>
<dbReference type="AlphaFoldDB" id="A0A3B0SAX7"/>
<sequence>MPGGAVIKVTATDPMTGVDFPHFCRESHHELLDMTEENGILSFLIKKSGAA</sequence>
<name>A0A3B0SAX7_9ZZZZ</name>